<name>A0A061RJ71_9CHLO</name>
<accession>A0A061RJ71</accession>
<feature type="non-terminal residue" evidence="1">
    <location>
        <position position="1"/>
    </location>
</feature>
<gene>
    <name evidence="1" type="ORF">TSPGSL018_3304</name>
</gene>
<feature type="non-terminal residue" evidence="1">
    <location>
        <position position="72"/>
    </location>
</feature>
<dbReference type="AlphaFoldDB" id="A0A061RJ71"/>
<evidence type="ECO:0000313" key="1">
    <source>
        <dbReference type="EMBL" id="JAC70809.1"/>
    </source>
</evidence>
<organism evidence="1">
    <name type="scientific">Tetraselmis sp. GSL018</name>
    <dbReference type="NCBI Taxonomy" id="582737"/>
    <lineage>
        <taxon>Eukaryota</taxon>
        <taxon>Viridiplantae</taxon>
        <taxon>Chlorophyta</taxon>
        <taxon>core chlorophytes</taxon>
        <taxon>Chlorodendrophyceae</taxon>
        <taxon>Chlorodendrales</taxon>
        <taxon>Chlorodendraceae</taxon>
        <taxon>Tetraselmis</taxon>
    </lineage>
</organism>
<protein>
    <submittedName>
        <fullName evidence="1">Uncharacterized protein</fullName>
    </submittedName>
</protein>
<sequence length="72" mass="7494">ELFHAFVPRGEARVLSRGKEGVCIPAVSESPVSALSIEPMQHIAEVQSITAVDAGDTAVIASMDSLGRASVM</sequence>
<reference evidence="1" key="1">
    <citation type="submission" date="2014-05" db="EMBL/GenBank/DDBJ databases">
        <title>The transcriptome of the halophilic microalga Tetraselmis sp. GSL018 isolated from the Great Salt Lake, Utah.</title>
        <authorList>
            <person name="Jinkerson R.E."/>
            <person name="D'Adamo S."/>
            <person name="Posewitz M.C."/>
        </authorList>
    </citation>
    <scope>NUCLEOTIDE SEQUENCE</scope>
    <source>
        <strain evidence="1">GSL018</strain>
    </source>
</reference>
<dbReference type="EMBL" id="GBEZ01015346">
    <property type="protein sequence ID" value="JAC70809.1"/>
    <property type="molecule type" value="Transcribed_RNA"/>
</dbReference>
<proteinExistence type="predicted"/>